<dbReference type="InterPro" id="IPR008780">
    <property type="entry name" value="Plasmodium_Vir"/>
</dbReference>
<organism evidence="1 2">
    <name type="scientific">Plasmodium ovale curtisi</name>
    <dbReference type="NCBI Taxonomy" id="864141"/>
    <lineage>
        <taxon>Eukaryota</taxon>
        <taxon>Sar</taxon>
        <taxon>Alveolata</taxon>
        <taxon>Apicomplexa</taxon>
        <taxon>Aconoidasida</taxon>
        <taxon>Haemosporida</taxon>
        <taxon>Plasmodiidae</taxon>
        <taxon>Plasmodium</taxon>
        <taxon>Plasmodium (Plasmodium)</taxon>
    </lineage>
</organism>
<dbReference type="EMBL" id="FLQV01002219">
    <property type="protein sequence ID" value="SBT00968.1"/>
    <property type="molecule type" value="Genomic_DNA"/>
</dbReference>
<reference evidence="2" key="1">
    <citation type="submission" date="2016-05" db="EMBL/GenBank/DDBJ databases">
        <authorList>
            <person name="Naeem Raeece"/>
        </authorList>
    </citation>
    <scope>NUCLEOTIDE SEQUENCE [LARGE SCALE GENOMIC DNA]</scope>
</reference>
<sequence>MSSQVDTTDFYKLFRSSSKELFSEKFYEAMNSESSNLSKYDHHCNQIYVRLHKDQMIIICKKFLRYLEYCKLWNNEYYRYDITTLLNYWLYDKLTDIYGANNTDKISSAFASLQCMWGYVDSYKQNDPHNQKCKPILKMINHNDWDKRKKLYDYYVDHDILFGLAKSIDDDCEYYKQIEEKKSLYVNFDEQCLLENYICPDFYDKCMPYKPYNVLSKLSCHEKNAQEQADSKIAEIPDAMKHTLARLATGFEVEVTLQNSQIHTKVGYSVLGVAPVLLTATALYKYTPIGPWIRKLSGNTNSVSDIEEFSSYTQESRDMFSHNKLYIISTYIIFIIRK</sequence>
<name>A0A1A8X8P3_PLAOA</name>
<gene>
    <name evidence="1" type="ORF">POVCU1_063670</name>
</gene>
<evidence type="ECO:0000313" key="1">
    <source>
        <dbReference type="EMBL" id="SBT00968.1"/>
    </source>
</evidence>
<proteinExistence type="predicted"/>
<dbReference type="Proteomes" id="UP000078546">
    <property type="component" value="Unassembled WGS sequence"/>
</dbReference>
<protein>
    <submittedName>
        <fullName evidence="1">PIR Superfamily Protein</fullName>
    </submittedName>
</protein>
<dbReference type="Pfam" id="PF05795">
    <property type="entry name" value="Plasmodium_Vir"/>
    <property type="match status" value="1"/>
</dbReference>
<evidence type="ECO:0000313" key="2">
    <source>
        <dbReference type="Proteomes" id="UP000078546"/>
    </source>
</evidence>
<dbReference type="AlphaFoldDB" id="A0A1A8X8P3"/>
<accession>A0A1A8X8P3</accession>